<dbReference type="Gene3D" id="3.40.50.2300">
    <property type="match status" value="1"/>
</dbReference>
<organism evidence="1 2">
    <name type="scientific">Arthrobacter vasquezii</name>
    <dbReference type="NCBI Taxonomy" id="2977629"/>
    <lineage>
        <taxon>Bacteria</taxon>
        <taxon>Bacillati</taxon>
        <taxon>Actinomycetota</taxon>
        <taxon>Actinomycetes</taxon>
        <taxon>Micrococcales</taxon>
        <taxon>Micrococcaceae</taxon>
        <taxon>Arthrobacter</taxon>
    </lineage>
</organism>
<proteinExistence type="predicted"/>
<keyword evidence="2" id="KW-1185">Reference proteome</keyword>
<gene>
    <name evidence="1" type="ORF">P4U43_06680</name>
</gene>
<evidence type="ECO:0000313" key="2">
    <source>
        <dbReference type="Proteomes" id="UP001220456"/>
    </source>
</evidence>
<dbReference type="SUPFAM" id="SSF52172">
    <property type="entry name" value="CheY-like"/>
    <property type="match status" value="1"/>
</dbReference>
<comment type="caution">
    <text evidence="1">The sequence shown here is derived from an EMBL/GenBank/DDBJ whole genome shotgun (WGS) entry which is preliminary data.</text>
</comment>
<name>A0ABT6CTT4_9MICC</name>
<accession>A0ABT6CTT4</accession>
<dbReference type="EMBL" id="JAROKN010000011">
    <property type="protein sequence ID" value="MDF9277477.1"/>
    <property type="molecule type" value="Genomic_DNA"/>
</dbReference>
<dbReference type="RefSeq" id="WP_277358024.1">
    <property type="nucleotide sequence ID" value="NZ_JAROKN010000011.1"/>
</dbReference>
<evidence type="ECO:0000313" key="1">
    <source>
        <dbReference type="EMBL" id="MDF9277477.1"/>
    </source>
</evidence>
<dbReference type="Proteomes" id="UP001220456">
    <property type="component" value="Unassembled WGS sequence"/>
</dbReference>
<sequence length="212" mass="23322">MWGNDLPVPPSIEDIRKKSKILVIDDHDFPYEPIFKKNGYHIERWATIDNLSHITDGHFDLILLDIQGVGIEISPELEGLGILRHIKESNPAQMVILYSAQPQRITHLGIMVLADAVVDKALPYVDFASKVDSLLKLRSSPAYFIAAMNKALGENAVLAPKAVGKAMKALQKRNVSGFARYMDRTPLEPSQVNTVVGILQLGVAVASMVITA</sequence>
<evidence type="ECO:0008006" key="3">
    <source>
        <dbReference type="Google" id="ProtNLM"/>
    </source>
</evidence>
<protein>
    <recommendedName>
        <fullName evidence="3">Response regulator receiver domain-containing protein</fullName>
    </recommendedName>
</protein>
<reference evidence="1 2" key="1">
    <citation type="journal article" date="2023" name="Int. J. Syst. Evol. Microbiol.">
        <title>Arthrobacter vasquezii sp. nov., isolated from a soil sample from Union Glacier, Antarctica.</title>
        <authorList>
            <person name="Valenzuela-Ibaceta F."/>
            <person name="Carrasco V."/>
            <person name="Lagos-Moraga S."/>
            <person name="Dietz-Vargas C."/>
            <person name="Navarro C.A."/>
            <person name="Perez-Donoso J.M."/>
        </authorList>
    </citation>
    <scope>NUCLEOTIDE SEQUENCE [LARGE SCALE GENOMIC DNA]</scope>
    <source>
        <strain evidence="1 2">EH-1B-1</strain>
    </source>
</reference>
<dbReference type="InterPro" id="IPR011006">
    <property type="entry name" value="CheY-like_superfamily"/>
</dbReference>